<dbReference type="GO" id="GO:0043565">
    <property type="term" value="F:sequence-specific DNA binding"/>
    <property type="evidence" value="ECO:0007669"/>
    <property type="project" value="InterPro"/>
</dbReference>
<evidence type="ECO:0000313" key="6">
    <source>
        <dbReference type="Proteomes" id="UP000610931"/>
    </source>
</evidence>
<dbReference type="InterPro" id="IPR011051">
    <property type="entry name" value="RmlC_Cupin_sf"/>
</dbReference>
<reference evidence="5" key="1">
    <citation type="submission" date="2020-12" db="EMBL/GenBank/DDBJ databases">
        <title>Snuella sp. nov., isolated from sediment in Incheon.</title>
        <authorList>
            <person name="Kim W."/>
        </authorList>
    </citation>
    <scope>NUCLEOTIDE SEQUENCE</scope>
    <source>
        <strain evidence="5">CAU 1569</strain>
    </source>
</reference>
<gene>
    <name evidence="5" type="ORF">JF259_05130</name>
</gene>
<dbReference type="RefSeq" id="WP_199114106.1">
    <property type="nucleotide sequence ID" value="NZ_JAELVQ010000004.1"/>
</dbReference>
<evidence type="ECO:0000256" key="3">
    <source>
        <dbReference type="ARBA" id="ARBA00023163"/>
    </source>
</evidence>
<dbReference type="InterPro" id="IPR014710">
    <property type="entry name" value="RmlC-like_jellyroll"/>
</dbReference>
<dbReference type="PROSITE" id="PS01124">
    <property type="entry name" value="HTH_ARAC_FAMILY_2"/>
    <property type="match status" value="1"/>
</dbReference>
<keyword evidence="1" id="KW-0805">Transcription regulation</keyword>
<dbReference type="PANTHER" id="PTHR43280:SF2">
    <property type="entry name" value="HTH-TYPE TRANSCRIPTIONAL REGULATOR EXSA"/>
    <property type="match status" value="1"/>
</dbReference>
<keyword evidence="3" id="KW-0804">Transcription</keyword>
<dbReference type="PANTHER" id="PTHR43280">
    <property type="entry name" value="ARAC-FAMILY TRANSCRIPTIONAL REGULATOR"/>
    <property type="match status" value="1"/>
</dbReference>
<dbReference type="Proteomes" id="UP000610931">
    <property type="component" value="Unassembled WGS sequence"/>
</dbReference>
<evidence type="ECO:0000313" key="5">
    <source>
        <dbReference type="EMBL" id="MBJ6367467.1"/>
    </source>
</evidence>
<dbReference type="Pfam" id="PF07883">
    <property type="entry name" value="Cupin_2"/>
    <property type="match status" value="1"/>
</dbReference>
<dbReference type="SUPFAM" id="SSF51182">
    <property type="entry name" value="RmlC-like cupins"/>
    <property type="match status" value="1"/>
</dbReference>
<dbReference type="EMBL" id="JAELVQ010000004">
    <property type="protein sequence ID" value="MBJ6367467.1"/>
    <property type="molecule type" value="Genomic_DNA"/>
</dbReference>
<organism evidence="5 6">
    <name type="scientific">Snuella sedimenti</name>
    <dbReference type="NCBI Taxonomy" id="2798802"/>
    <lineage>
        <taxon>Bacteria</taxon>
        <taxon>Pseudomonadati</taxon>
        <taxon>Bacteroidota</taxon>
        <taxon>Flavobacteriia</taxon>
        <taxon>Flavobacteriales</taxon>
        <taxon>Flavobacteriaceae</taxon>
        <taxon>Snuella</taxon>
    </lineage>
</organism>
<dbReference type="SMART" id="SM00342">
    <property type="entry name" value="HTH_ARAC"/>
    <property type="match status" value="1"/>
</dbReference>
<evidence type="ECO:0000259" key="4">
    <source>
        <dbReference type="PROSITE" id="PS01124"/>
    </source>
</evidence>
<dbReference type="Gene3D" id="2.60.120.10">
    <property type="entry name" value="Jelly Rolls"/>
    <property type="match status" value="1"/>
</dbReference>
<feature type="domain" description="HTH araC/xylS-type" evidence="4">
    <location>
        <begin position="189"/>
        <end position="289"/>
    </location>
</feature>
<dbReference type="AlphaFoldDB" id="A0A8J7IMS1"/>
<dbReference type="GO" id="GO:0003700">
    <property type="term" value="F:DNA-binding transcription factor activity"/>
    <property type="evidence" value="ECO:0007669"/>
    <property type="project" value="InterPro"/>
</dbReference>
<dbReference type="InterPro" id="IPR018060">
    <property type="entry name" value="HTH_AraC"/>
</dbReference>
<proteinExistence type="predicted"/>
<dbReference type="CDD" id="cd06976">
    <property type="entry name" value="cupin_MtlR-like_N"/>
    <property type="match status" value="1"/>
</dbReference>
<dbReference type="Pfam" id="PF12833">
    <property type="entry name" value="HTH_18"/>
    <property type="match status" value="1"/>
</dbReference>
<dbReference type="Gene3D" id="1.10.10.60">
    <property type="entry name" value="Homeodomain-like"/>
    <property type="match status" value="2"/>
</dbReference>
<dbReference type="InterPro" id="IPR009057">
    <property type="entry name" value="Homeodomain-like_sf"/>
</dbReference>
<comment type="caution">
    <text evidence="5">The sequence shown here is derived from an EMBL/GenBank/DDBJ whole genome shotgun (WGS) entry which is preliminary data.</text>
</comment>
<name>A0A8J7IMS1_9FLAO</name>
<protein>
    <submittedName>
        <fullName evidence="5">AraC family transcriptional regulator</fullName>
    </submittedName>
</protein>
<dbReference type="SUPFAM" id="SSF46689">
    <property type="entry name" value="Homeodomain-like"/>
    <property type="match status" value="2"/>
</dbReference>
<evidence type="ECO:0000256" key="1">
    <source>
        <dbReference type="ARBA" id="ARBA00023015"/>
    </source>
</evidence>
<accession>A0A8J7IMS1</accession>
<keyword evidence="6" id="KW-1185">Reference proteome</keyword>
<sequence length="294" mass="34400">MKASFYKIIFDEETPFRCTYIDLPAFNHPWHFHPECELTLILESEGIRYIGDHTSRFKAGDLILVGSNLPHIWMNNNKSKAHLEDVEERSRRITLQFPVDFMNGMFKRAKELEPLVQLFKLAERGISFSKKTSRQIESLFLEINEKNGLRKWIAVFDLLFQLTEATDYDLLASPGYTPQLTSKDHNLMNKVFNHIRNNFENKITLQDMADMACLTKPSFCRLFKQKTGKSFFVFLNEYRINNAKRMLLENKKMPIGDVALHSGFITIQHFNKKFKELNGGQTPSQYIEKNKKAF</sequence>
<dbReference type="InterPro" id="IPR013096">
    <property type="entry name" value="Cupin_2"/>
</dbReference>
<keyword evidence="2" id="KW-0238">DNA-binding</keyword>
<evidence type="ECO:0000256" key="2">
    <source>
        <dbReference type="ARBA" id="ARBA00023125"/>
    </source>
</evidence>